<gene>
    <name evidence="5" type="ORF">GM50_14655</name>
</gene>
<dbReference type="PANTHER" id="PTHR22602">
    <property type="entry name" value="TRANSFERASE CAF17, MITOCHONDRIAL-RELATED"/>
    <property type="match status" value="1"/>
</dbReference>
<dbReference type="AlphaFoldDB" id="A0A094Q2X7"/>
<evidence type="ECO:0000256" key="1">
    <source>
        <dbReference type="ARBA" id="ARBA00004173"/>
    </source>
</evidence>
<keyword evidence="2" id="KW-0809">Transit peptide</keyword>
<dbReference type="GO" id="GO:0005739">
    <property type="term" value="C:mitochondrion"/>
    <property type="evidence" value="ECO:0007669"/>
    <property type="project" value="UniProtKB-SubCell"/>
</dbReference>
<comment type="caution">
    <text evidence="5">The sequence shown here is derived from an EMBL/GenBank/DDBJ whole genome shotgun (WGS) entry which is preliminary data.</text>
</comment>
<evidence type="ECO:0000313" key="5">
    <source>
        <dbReference type="EMBL" id="KGA16404.1"/>
    </source>
</evidence>
<dbReference type="InterPro" id="IPR017703">
    <property type="entry name" value="YgfZ/GCV_T_CS"/>
</dbReference>
<evidence type="ECO:0000259" key="4">
    <source>
        <dbReference type="Pfam" id="PF01571"/>
    </source>
</evidence>
<keyword evidence="3" id="KW-0496">Mitochondrion</keyword>
<dbReference type="EMBL" id="JNSK01000067">
    <property type="protein sequence ID" value="KGA16404.1"/>
    <property type="molecule type" value="Genomic_DNA"/>
</dbReference>
<feature type="domain" description="GCVT N-terminal" evidence="4">
    <location>
        <begin position="22"/>
        <end position="134"/>
    </location>
</feature>
<dbReference type="InterPro" id="IPR027266">
    <property type="entry name" value="TrmE/GcvT-like"/>
</dbReference>
<evidence type="ECO:0000256" key="3">
    <source>
        <dbReference type="ARBA" id="ARBA00023128"/>
    </source>
</evidence>
<dbReference type="Pfam" id="PF01571">
    <property type="entry name" value="GCV_T"/>
    <property type="match status" value="1"/>
</dbReference>
<proteinExistence type="predicted"/>
<dbReference type="PIRSF" id="PIRSF006487">
    <property type="entry name" value="GcvT"/>
    <property type="match status" value="1"/>
</dbReference>
<sequence length="301" mass="32788">MTAVLVEDGVDKGAIWHFGEPNKEQRAMLEGKAWADLSHLNVIAVSGADRLKWLHDLTTQHLSELGAGQWISALILDPKGHVEYQFNLVDDGETTWLVLDPGYAENLISYLQKMKFMLRVDVRDASSEFVVLRAPGAATDIGGPFALVPRAELKEMQETFGATAMQVGTWALDAERVAAGRPRIGFETDHKSIPNELGVLNKSVHMNKGCYRGQETVAKIFNLGNPPRRLVLLHLDGSQVVMPAPGTPVMNGEVQVGFLGTVARHFELGPIALAVVKRTTPVDAQLMVENVAASQQVIVPA</sequence>
<accession>A0A094Q2X7</accession>
<dbReference type="Gene3D" id="3.30.1360.120">
    <property type="entry name" value="Probable tRNA modification gtpase trme, domain 1"/>
    <property type="match status" value="2"/>
</dbReference>
<protein>
    <recommendedName>
        <fullName evidence="4">GCVT N-terminal domain-containing protein</fullName>
    </recommendedName>
</protein>
<dbReference type="InterPro" id="IPR045179">
    <property type="entry name" value="YgfZ/GcvT"/>
</dbReference>
<comment type="subcellular location">
    <subcellularLocation>
        <location evidence="1">Mitochondrion</location>
    </subcellularLocation>
</comment>
<dbReference type="GO" id="GO:0016226">
    <property type="term" value="P:iron-sulfur cluster assembly"/>
    <property type="evidence" value="ECO:0007669"/>
    <property type="project" value="TreeGrafter"/>
</dbReference>
<dbReference type="InterPro" id="IPR006222">
    <property type="entry name" value="GCVT_N"/>
</dbReference>
<dbReference type="NCBIfam" id="TIGR03317">
    <property type="entry name" value="ygfZ_signature"/>
    <property type="match status" value="1"/>
</dbReference>
<name>A0A094Q2X7_9ZZZZ</name>
<dbReference type="PANTHER" id="PTHR22602:SF0">
    <property type="entry name" value="TRANSFERASE CAF17, MITOCHONDRIAL-RELATED"/>
    <property type="match status" value="1"/>
</dbReference>
<evidence type="ECO:0000256" key="2">
    <source>
        <dbReference type="ARBA" id="ARBA00022946"/>
    </source>
</evidence>
<organism evidence="5">
    <name type="scientific">freshwater metagenome</name>
    <dbReference type="NCBI Taxonomy" id="449393"/>
    <lineage>
        <taxon>unclassified sequences</taxon>
        <taxon>metagenomes</taxon>
        <taxon>ecological metagenomes</taxon>
    </lineage>
</organism>
<reference evidence="5" key="1">
    <citation type="submission" date="2014-05" db="EMBL/GenBank/DDBJ databases">
        <title>Key roles for freshwater Actinobacteria revealed by deep metagenomic sequencing.</title>
        <authorList>
            <person name="Ghai R."/>
            <person name="Mizuno C.M."/>
            <person name="Picazo A."/>
            <person name="Camacho A."/>
            <person name="Rodriguez-Valera F."/>
        </authorList>
    </citation>
    <scope>NUCLEOTIDE SEQUENCE</scope>
</reference>
<dbReference type="SUPFAM" id="SSF103025">
    <property type="entry name" value="Folate-binding domain"/>
    <property type="match status" value="1"/>
</dbReference>